<sequence length="132" mass="13526">MKTLHFSPIFFISCLFFLLFVRCSNTFSNHSIDSCRKKCDADQSLCYMITLQSPSTNTNQVNLTCPLLYVGCHSKCDSKNQSSSSRFTSSNRSGSRSGGGGHSSSGGGHSSSGGGGGSSGGSSGGGHGGGGH</sequence>
<feature type="compositionally biased region" description="Low complexity" evidence="1">
    <location>
        <begin position="79"/>
        <end position="95"/>
    </location>
</feature>
<proteinExistence type="predicted"/>
<gene>
    <name evidence="2" type="ORF">CLV96_1023</name>
</gene>
<dbReference type="Proteomes" id="UP000294684">
    <property type="component" value="Unassembled WGS sequence"/>
</dbReference>
<name>A0A4R8MX80_LEPME</name>
<evidence type="ECO:0000256" key="1">
    <source>
        <dbReference type="SAM" id="MobiDB-lite"/>
    </source>
</evidence>
<dbReference type="AlphaFoldDB" id="A0A4R8MX80"/>
<dbReference type="EMBL" id="SORO01000001">
    <property type="protein sequence ID" value="TDY72042.1"/>
    <property type="molecule type" value="Genomic_DNA"/>
</dbReference>
<reference evidence="2 3" key="1">
    <citation type="submission" date="2019-03" db="EMBL/GenBank/DDBJ databases">
        <title>Genomic Encyclopedia of Archaeal and Bacterial Type Strains, Phase II (KMG-II): from individual species to whole genera.</title>
        <authorList>
            <person name="Goeker M."/>
        </authorList>
    </citation>
    <scope>NUCLEOTIDE SEQUENCE [LARGE SCALE GENOMIC DNA]</scope>
    <source>
        <strain evidence="2 3">DSM 21537</strain>
    </source>
</reference>
<organism evidence="2 3">
    <name type="scientific">Leptospira meyeri</name>
    <dbReference type="NCBI Taxonomy" id="29508"/>
    <lineage>
        <taxon>Bacteria</taxon>
        <taxon>Pseudomonadati</taxon>
        <taxon>Spirochaetota</taxon>
        <taxon>Spirochaetia</taxon>
        <taxon>Leptospirales</taxon>
        <taxon>Leptospiraceae</taxon>
        <taxon>Leptospira</taxon>
    </lineage>
</organism>
<keyword evidence="3" id="KW-1185">Reference proteome</keyword>
<dbReference type="RefSeq" id="WP_004788928.1">
    <property type="nucleotide sequence ID" value="NZ_RQGE01000023.1"/>
</dbReference>
<evidence type="ECO:0000313" key="3">
    <source>
        <dbReference type="Proteomes" id="UP000294684"/>
    </source>
</evidence>
<feature type="compositionally biased region" description="Gly residues" evidence="1">
    <location>
        <begin position="96"/>
        <end position="132"/>
    </location>
</feature>
<accession>A0A4R8MX80</accession>
<feature type="region of interest" description="Disordered" evidence="1">
    <location>
        <begin position="76"/>
        <end position="132"/>
    </location>
</feature>
<evidence type="ECO:0000313" key="2">
    <source>
        <dbReference type="EMBL" id="TDY72042.1"/>
    </source>
</evidence>
<dbReference type="OrthoDB" id="346033at2"/>
<comment type="caution">
    <text evidence="2">The sequence shown here is derived from an EMBL/GenBank/DDBJ whole genome shotgun (WGS) entry which is preliminary data.</text>
</comment>
<dbReference type="GeneID" id="79826358"/>
<protein>
    <submittedName>
        <fullName evidence="2">Uncharacterized protein</fullName>
    </submittedName>
</protein>